<name>A0A5C0SIP1_CRATE</name>
<keyword evidence="6 9" id="KW-0133">Cell shape</keyword>
<dbReference type="Pfam" id="PF01471">
    <property type="entry name" value="PG_binding_1"/>
    <property type="match status" value="1"/>
</dbReference>
<evidence type="ECO:0000313" key="12">
    <source>
        <dbReference type="Proteomes" id="UP000324646"/>
    </source>
</evidence>
<evidence type="ECO:0000256" key="3">
    <source>
        <dbReference type="ARBA" id="ARBA00022676"/>
    </source>
</evidence>
<comment type="similarity">
    <text evidence="2">Belongs to the YkuD family.</text>
</comment>
<keyword evidence="3" id="KW-0328">Glycosyltransferase</keyword>
<sequence length="225" mass="26095">MGKKLSVHVKVHKEDEYVGWEEKKIQDNPDYKNLWIFIDINEKRLELIDLDRNEILKKYVIASGKPNTPSPIGNWKIIGKGRWGKGFGTRWMALNVPWGRYGIHGTNKPNSIGWAASHGCIRMRNQDIEELYKIVKVGTPVTIWGGPFGAFGNGFRVLKPGYRGSDVYEVQRYMKKLGYYPGWVDGIYGEGMKVYVIRFRKKHNLKITHDIDREFYKALGIELFE</sequence>
<dbReference type="PROSITE" id="PS52029">
    <property type="entry name" value="LD_TPASE"/>
    <property type="match status" value="1"/>
</dbReference>
<dbReference type="InterPro" id="IPR002477">
    <property type="entry name" value="Peptidoglycan-bd-like"/>
</dbReference>
<dbReference type="SUPFAM" id="SSF47090">
    <property type="entry name" value="PGBD-like"/>
    <property type="match status" value="1"/>
</dbReference>
<dbReference type="InterPro" id="IPR038063">
    <property type="entry name" value="Transpep_catalytic_dom"/>
</dbReference>
<dbReference type="GO" id="GO:0071972">
    <property type="term" value="F:peptidoglycan L,D-transpeptidase activity"/>
    <property type="evidence" value="ECO:0007669"/>
    <property type="project" value="TreeGrafter"/>
</dbReference>
<organism evidence="11 12">
    <name type="scientific">Crassaminicella thermophila</name>
    <dbReference type="NCBI Taxonomy" id="2599308"/>
    <lineage>
        <taxon>Bacteria</taxon>
        <taxon>Bacillati</taxon>
        <taxon>Bacillota</taxon>
        <taxon>Clostridia</taxon>
        <taxon>Eubacteriales</taxon>
        <taxon>Clostridiaceae</taxon>
        <taxon>Crassaminicella</taxon>
    </lineage>
</organism>
<dbReference type="InterPro" id="IPR005490">
    <property type="entry name" value="LD_TPept_cat_dom"/>
</dbReference>
<dbReference type="CDD" id="cd16913">
    <property type="entry name" value="YkuD_like"/>
    <property type="match status" value="1"/>
</dbReference>
<dbReference type="GO" id="GO:0018104">
    <property type="term" value="P:peptidoglycan-protein cross-linking"/>
    <property type="evidence" value="ECO:0007669"/>
    <property type="project" value="TreeGrafter"/>
</dbReference>
<evidence type="ECO:0000256" key="7">
    <source>
        <dbReference type="ARBA" id="ARBA00022984"/>
    </source>
</evidence>
<dbReference type="GO" id="GO:0016757">
    <property type="term" value="F:glycosyltransferase activity"/>
    <property type="evidence" value="ECO:0007669"/>
    <property type="project" value="UniProtKB-KW"/>
</dbReference>
<dbReference type="GO" id="GO:0005576">
    <property type="term" value="C:extracellular region"/>
    <property type="evidence" value="ECO:0007669"/>
    <property type="project" value="TreeGrafter"/>
</dbReference>
<dbReference type="PANTHER" id="PTHR30582:SF24">
    <property type="entry name" value="L,D-TRANSPEPTIDASE ERFK_SRFK-RELATED"/>
    <property type="match status" value="1"/>
</dbReference>
<dbReference type="KEGG" id="crs:FQB35_02160"/>
<keyword evidence="8 9" id="KW-0961">Cell wall biogenesis/degradation</keyword>
<dbReference type="PANTHER" id="PTHR30582">
    <property type="entry name" value="L,D-TRANSPEPTIDASE"/>
    <property type="match status" value="1"/>
</dbReference>
<evidence type="ECO:0000259" key="10">
    <source>
        <dbReference type="PROSITE" id="PS52029"/>
    </source>
</evidence>
<dbReference type="GO" id="GO:0071555">
    <property type="term" value="P:cell wall organization"/>
    <property type="evidence" value="ECO:0007669"/>
    <property type="project" value="UniProtKB-UniRule"/>
</dbReference>
<dbReference type="Pfam" id="PF03734">
    <property type="entry name" value="YkuD"/>
    <property type="match status" value="1"/>
</dbReference>
<dbReference type="OrthoDB" id="9787225at2"/>
<evidence type="ECO:0000256" key="2">
    <source>
        <dbReference type="ARBA" id="ARBA00005992"/>
    </source>
</evidence>
<evidence type="ECO:0000256" key="9">
    <source>
        <dbReference type="PROSITE-ProRule" id="PRU01373"/>
    </source>
</evidence>
<evidence type="ECO:0000256" key="8">
    <source>
        <dbReference type="ARBA" id="ARBA00023316"/>
    </source>
</evidence>
<dbReference type="UniPathway" id="UPA00219"/>
<keyword evidence="12" id="KW-1185">Reference proteome</keyword>
<dbReference type="Proteomes" id="UP000324646">
    <property type="component" value="Chromosome"/>
</dbReference>
<keyword evidence="5" id="KW-0378">Hydrolase</keyword>
<evidence type="ECO:0000256" key="6">
    <source>
        <dbReference type="ARBA" id="ARBA00022960"/>
    </source>
</evidence>
<dbReference type="InterPro" id="IPR036366">
    <property type="entry name" value="PGBDSf"/>
</dbReference>
<evidence type="ECO:0000256" key="1">
    <source>
        <dbReference type="ARBA" id="ARBA00004752"/>
    </source>
</evidence>
<feature type="active site" description="Nucleophile" evidence="9">
    <location>
        <position position="120"/>
    </location>
</feature>
<dbReference type="AlphaFoldDB" id="A0A5C0SIP1"/>
<protein>
    <submittedName>
        <fullName evidence="11">L,D-transpeptidase family protein</fullName>
    </submittedName>
</protein>
<dbReference type="Gene3D" id="1.10.101.10">
    <property type="entry name" value="PGBD-like superfamily/PGBD"/>
    <property type="match status" value="1"/>
</dbReference>
<evidence type="ECO:0000256" key="5">
    <source>
        <dbReference type="ARBA" id="ARBA00022801"/>
    </source>
</evidence>
<gene>
    <name evidence="11" type="ORF">FQB35_02160</name>
</gene>
<keyword evidence="4" id="KW-0808">Transferase</keyword>
<feature type="active site" description="Proton donor/acceptor" evidence="9">
    <location>
        <position position="104"/>
    </location>
</feature>
<dbReference type="InterPro" id="IPR036365">
    <property type="entry name" value="PGBD-like_sf"/>
</dbReference>
<comment type="pathway">
    <text evidence="1 9">Cell wall biogenesis; peptidoglycan biosynthesis.</text>
</comment>
<dbReference type="SUPFAM" id="SSF141523">
    <property type="entry name" value="L,D-transpeptidase catalytic domain-like"/>
    <property type="match status" value="1"/>
</dbReference>
<proteinExistence type="inferred from homology"/>
<dbReference type="InterPro" id="IPR050979">
    <property type="entry name" value="LD-transpeptidase"/>
</dbReference>
<dbReference type="Gene3D" id="2.40.440.10">
    <property type="entry name" value="L,D-transpeptidase catalytic domain-like"/>
    <property type="match status" value="1"/>
</dbReference>
<feature type="domain" description="L,D-TPase catalytic" evidence="10">
    <location>
        <begin position="34"/>
        <end position="144"/>
    </location>
</feature>
<dbReference type="EMBL" id="CP042243">
    <property type="protein sequence ID" value="QEK13557.1"/>
    <property type="molecule type" value="Genomic_DNA"/>
</dbReference>
<reference evidence="11 12" key="1">
    <citation type="submission" date="2019-07" db="EMBL/GenBank/DDBJ databases">
        <title>Complete genome of Crassaminicella thermophila SY095.</title>
        <authorList>
            <person name="Li X."/>
        </authorList>
    </citation>
    <scope>NUCLEOTIDE SEQUENCE [LARGE SCALE GENOMIC DNA]</scope>
    <source>
        <strain evidence="11 12">SY095</strain>
    </source>
</reference>
<accession>A0A5C0SIP1</accession>
<dbReference type="GO" id="GO:0008360">
    <property type="term" value="P:regulation of cell shape"/>
    <property type="evidence" value="ECO:0007669"/>
    <property type="project" value="UniProtKB-UniRule"/>
</dbReference>
<evidence type="ECO:0000256" key="4">
    <source>
        <dbReference type="ARBA" id="ARBA00022679"/>
    </source>
</evidence>
<keyword evidence="7 9" id="KW-0573">Peptidoglycan synthesis</keyword>
<evidence type="ECO:0000313" key="11">
    <source>
        <dbReference type="EMBL" id="QEK13557.1"/>
    </source>
</evidence>